<feature type="coiled-coil region" evidence="1">
    <location>
        <begin position="529"/>
        <end position="556"/>
    </location>
</feature>
<proteinExistence type="predicted"/>
<dbReference type="InterPro" id="IPR027417">
    <property type="entry name" value="P-loop_NTPase"/>
</dbReference>
<feature type="domain" description="Novel STAND NTPase 1" evidence="2">
    <location>
        <begin position="220"/>
        <end position="612"/>
    </location>
</feature>
<keyword evidence="1" id="KW-0175">Coiled coil</keyword>
<keyword evidence="3" id="KW-0378">Hydrolase</keyword>
<dbReference type="SUPFAM" id="SSF50494">
    <property type="entry name" value="Trypsin-like serine proteases"/>
    <property type="match status" value="1"/>
</dbReference>
<organism evidence="3">
    <name type="scientific">Candidatus Electrothrix aestuarii</name>
    <dbReference type="NCBI Taxonomy" id="3062594"/>
    <lineage>
        <taxon>Bacteria</taxon>
        <taxon>Pseudomonadati</taxon>
        <taxon>Thermodesulfobacteriota</taxon>
        <taxon>Desulfobulbia</taxon>
        <taxon>Desulfobulbales</taxon>
        <taxon>Desulfobulbaceae</taxon>
        <taxon>Candidatus Electrothrix</taxon>
    </lineage>
</organism>
<dbReference type="InterPro" id="IPR049052">
    <property type="entry name" value="nSTAND1"/>
</dbReference>
<dbReference type="EMBL" id="CP159373">
    <property type="protein sequence ID" value="XCN74398.1"/>
    <property type="molecule type" value="Genomic_DNA"/>
</dbReference>
<accession>A0AAU8LZH5</accession>
<dbReference type="Pfam" id="PF20703">
    <property type="entry name" value="nSTAND1"/>
    <property type="match status" value="1"/>
</dbReference>
<reference evidence="3" key="2">
    <citation type="submission" date="2024-06" db="EMBL/GenBank/DDBJ databases">
        <authorList>
            <person name="Plum-Jensen L.E."/>
            <person name="Schramm A."/>
            <person name="Marshall I.P.G."/>
        </authorList>
    </citation>
    <scope>NUCLEOTIDE SEQUENCE</scope>
    <source>
        <strain evidence="3">Rat1</strain>
    </source>
</reference>
<evidence type="ECO:0000313" key="3">
    <source>
        <dbReference type="EMBL" id="XCN74398.1"/>
    </source>
</evidence>
<protein>
    <submittedName>
        <fullName evidence="3">Serine protease</fullName>
    </submittedName>
</protein>
<dbReference type="Gene3D" id="3.40.50.300">
    <property type="entry name" value="P-loop containing nucleotide triphosphate hydrolases"/>
    <property type="match status" value="1"/>
</dbReference>
<dbReference type="GO" id="GO:0008233">
    <property type="term" value="F:peptidase activity"/>
    <property type="evidence" value="ECO:0007669"/>
    <property type="project" value="UniProtKB-KW"/>
</dbReference>
<evidence type="ECO:0000256" key="1">
    <source>
        <dbReference type="SAM" id="Coils"/>
    </source>
</evidence>
<dbReference type="GO" id="GO:0006508">
    <property type="term" value="P:proteolysis"/>
    <property type="evidence" value="ECO:0007669"/>
    <property type="project" value="UniProtKB-KW"/>
</dbReference>
<evidence type="ECO:0000259" key="2">
    <source>
        <dbReference type="Pfam" id="PF20703"/>
    </source>
</evidence>
<gene>
    <name evidence="3" type="ORF">Q3M24_06545</name>
</gene>
<dbReference type="SUPFAM" id="SSF52540">
    <property type="entry name" value="P-loop containing nucleoside triphosphate hydrolases"/>
    <property type="match status" value="1"/>
</dbReference>
<dbReference type="Pfam" id="PF13365">
    <property type="entry name" value="Trypsin_2"/>
    <property type="match status" value="1"/>
</dbReference>
<dbReference type="AlphaFoldDB" id="A0AAU8LZH5"/>
<dbReference type="Gene3D" id="2.40.10.120">
    <property type="match status" value="1"/>
</dbReference>
<reference evidence="3" key="1">
    <citation type="journal article" date="2024" name="Syst. Appl. Microbiol.">
        <title>First single-strain enrichments of Electrothrix cable bacteria, description of E. aestuarii sp. nov. and E. rattekaaiensis sp. nov., and proposal of a cable bacteria taxonomy following the rules of the SeqCode.</title>
        <authorList>
            <person name="Plum-Jensen L.E."/>
            <person name="Schramm A."/>
            <person name="Marshall I.P.G."/>
        </authorList>
    </citation>
    <scope>NUCLEOTIDE SEQUENCE</scope>
    <source>
        <strain evidence="3">Rat1</strain>
    </source>
</reference>
<keyword evidence="3" id="KW-0645">Protease</keyword>
<sequence length="860" mass="98549">MSKPTHDAAVVRILTDDQSPRNPKGAGFLVTPQHVLTCAHVVNDALGRKQESIDQPNFTIFLDFPLLPSCPLVQATVKGWLPMKEKVIFGEQEDIALLELLSNTPLPAGVHPAPIVTLYPYEFDEKVRIFGFPGIALDGKWVDGILKRPTGKGWIQINHEDSSGSIKPGFSGAAIWSIRKNAVCGMTVSMLNSTASYMIPADTLLQACPEIDQLRISSNPYKGLQAFQEEDACFFFGREKTVARLQRTVEEQSFTAVIGASGSGKSSLVFAGLLPILRQSRQWEVVTCRPQNRAFCELAGSLTDKNIKGEARYEEVTRIKKILTDGSNPYRLYDLIRYRNPDKIYDHFLLVIDQFEELYTLNNDNGETSRRFMNCLLGSIQSEKFHILVTMQGNFHDNLDNDISLKTYPPFRIGEFDRKGLREAIERPAKRNHVIFEDGLTDTIIQELGDEPGNLPLLQFCLTQLWERQKYGWISWDAYRNIGRVQQALIKHADSTYKNICIEYENAWIKQIFLNLIYPKILPGRGIVYTRKARLIEEFRKEHKKLLNELTKKRLLVTLNDDAGKKIEIIHEALIRHWQPLQSWINKTHDFLIWREDLKNSIDEWHKRNKDKGILLNEKMLNNAFEMMSEHKEYLLPHEQKFIYASKQTIKERKYILRAVVIAFVVPWPIILGLLADPQQKNPFKKTEEATTSTSSSMGQYMASYKEPLNFASTKIFFDTKVLQDKLNNSTSSRDQKLVHDIFFISENKQYPRSDLKYNTFPGQKFEATTPLLQDCRATPLYRTFMEGLIFCQQVEKGDREVVYADLTPADQKKYGSLLDPHPRPKQVRSGLGMGPGPTEKCSRIPLSFLTHRPITPSLR</sequence>
<dbReference type="KEGG" id="eaj:Q3M24_06545"/>
<dbReference type="InterPro" id="IPR009003">
    <property type="entry name" value="Peptidase_S1_PA"/>
</dbReference>
<name>A0AAU8LZH5_9BACT</name>